<organism evidence="1 2">
    <name type="scientific">Mogibacterium diversum</name>
    <dbReference type="NCBI Taxonomy" id="114527"/>
    <lineage>
        <taxon>Bacteria</taxon>
        <taxon>Bacillati</taxon>
        <taxon>Bacillota</taxon>
        <taxon>Clostridia</taxon>
        <taxon>Peptostreptococcales</taxon>
        <taxon>Anaerovoracaceae</taxon>
        <taxon>Mogibacterium</taxon>
    </lineage>
</organism>
<reference evidence="1" key="1">
    <citation type="submission" date="2020-04" db="EMBL/GenBank/DDBJ databases">
        <title>Deep metagenomics examines the oral microbiome during advanced dental caries in children, revealing novel taxa and co-occurrences with host molecules.</title>
        <authorList>
            <person name="Baker J.L."/>
            <person name="Morton J.T."/>
            <person name="Dinis M."/>
            <person name="Alvarez R."/>
            <person name="Tran N.C."/>
            <person name="Knight R."/>
            <person name="Edlund A."/>
        </authorList>
    </citation>
    <scope>NUCLEOTIDE SEQUENCE</scope>
    <source>
        <strain evidence="1">JCVI_24_bin.8</strain>
    </source>
</reference>
<protein>
    <submittedName>
        <fullName evidence="1">Segregation and condensation protein B</fullName>
    </submittedName>
</protein>
<accession>A0A930EH18</accession>
<dbReference type="EMBL" id="JABZQH010000134">
    <property type="protein sequence ID" value="MBF1352339.1"/>
    <property type="molecule type" value="Genomic_DNA"/>
</dbReference>
<comment type="caution">
    <text evidence="1">The sequence shown here is derived from an EMBL/GenBank/DDBJ whole genome shotgun (WGS) entry which is preliminary data.</text>
</comment>
<dbReference type="InterPro" id="IPR036388">
    <property type="entry name" value="WH-like_DNA-bd_sf"/>
</dbReference>
<sequence length="56" mass="6456">MYNDKVMKSALESMMFVWGEPLKVKDAAEVLDADKKVVKDLFLDLQREYAMMGRGI</sequence>
<dbReference type="Gene3D" id="1.10.10.10">
    <property type="entry name" value="Winged helix-like DNA-binding domain superfamily/Winged helix DNA-binding domain"/>
    <property type="match status" value="1"/>
</dbReference>
<feature type="non-terminal residue" evidence="1">
    <location>
        <position position="56"/>
    </location>
</feature>
<gene>
    <name evidence="1" type="ORF">HXM71_04355</name>
</gene>
<name>A0A930EH18_9FIRM</name>
<evidence type="ECO:0000313" key="2">
    <source>
        <dbReference type="Proteomes" id="UP000722050"/>
    </source>
</evidence>
<dbReference type="SUPFAM" id="SSF46785">
    <property type="entry name" value="Winged helix' DNA-binding domain"/>
    <property type="match status" value="1"/>
</dbReference>
<proteinExistence type="predicted"/>
<dbReference type="InterPro" id="IPR036390">
    <property type="entry name" value="WH_DNA-bd_sf"/>
</dbReference>
<dbReference type="Proteomes" id="UP000722050">
    <property type="component" value="Unassembled WGS sequence"/>
</dbReference>
<evidence type="ECO:0000313" key="1">
    <source>
        <dbReference type="EMBL" id="MBF1352339.1"/>
    </source>
</evidence>
<dbReference type="AlphaFoldDB" id="A0A930EH18"/>